<sequence>VLHEGIVDRCFSPGEQHLTCSKNHVYPKDKQNTNYIIKNEQFSINVLFQPQDVKLNLNVGEKFDLLIKYKHARNYPVDLYYLMDLSASMKDDKDSLSKLGNKLADVMQNITTDFRLGFGSFVEKVDMPFVSTVKEKLKEPCSGCVAPYGFKNHLRLNNDTK</sequence>
<name>A0AAD8ACP3_DIPPU</name>
<dbReference type="InterPro" id="IPR036465">
    <property type="entry name" value="vWFA_dom_sf"/>
</dbReference>
<accession>A0AAD8ACP3</accession>
<evidence type="ECO:0000256" key="3">
    <source>
        <dbReference type="ARBA" id="ARBA00022692"/>
    </source>
</evidence>
<dbReference type="PANTHER" id="PTHR10082">
    <property type="entry name" value="INTEGRIN BETA SUBUNIT"/>
    <property type="match status" value="1"/>
</dbReference>
<feature type="non-terminal residue" evidence="10">
    <location>
        <position position="161"/>
    </location>
</feature>
<reference evidence="10" key="1">
    <citation type="journal article" date="2023" name="IScience">
        <title>Live-bearing cockroach genome reveals convergent evolutionary mechanisms linked to viviparity in insects and beyond.</title>
        <authorList>
            <person name="Fouks B."/>
            <person name="Harrison M.C."/>
            <person name="Mikhailova A.A."/>
            <person name="Marchal E."/>
            <person name="English S."/>
            <person name="Carruthers M."/>
            <person name="Jennings E.C."/>
            <person name="Chiamaka E.L."/>
            <person name="Frigard R.A."/>
            <person name="Pippel M."/>
            <person name="Attardo G.M."/>
            <person name="Benoit J.B."/>
            <person name="Bornberg-Bauer E."/>
            <person name="Tobe S.S."/>
        </authorList>
    </citation>
    <scope>NUCLEOTIDE SEQUENCE</scope>
    <source>
        <strain evidence="10">Stay&amp;Tobe</strain>
    </source>
</reference>
<dbReference type="GO" id="GO:0007160">
    <property type="term" value="P:cell-matrix adhesion"/>
    <property type="evidence" value="ECO:0007669"/>
    <property type="project" value="TreeGrafter"/>
</dbReference>
<dbReference type="GO" id="GO:0033627">
    <property type="term" value="P:cell adhesion mediated by integrin"/>
    <property type="evidence" value="ECO:0007669"/>
    <property type="project" value="TreeGrafter"/>
</dbReference>
<keyword evidence="6" id="KW-1015">Disulfide bond</keyword>
<dbReference type="GO" id="GO:0009986">
    <property type="term" value="C:cell surface"/>
    <property type="evidence" value="ECO:0007669"/>
    <property type="project" value="TreeGrafter"/>
</dbReference>
<keyword evidence="3 8" id="KW-0812">Transmembrane</keyword>
<evidence type="ECO:0000256" key="5">
    <source>
        <dbReference type="ARBA" id="ARBA00023136"/>
    </source>
</evidence>
<keyword evidence="11" id="KW-1185">Reference proteome</keyword>
<dbReference type="InterPro" id="IPR015812">
    <property type="entry name" value="Integrin_bsu"/>
</dbReference>
<evidence type="ECO:0000256" key="7">
    <source>
        <dbReference type="ARBA" id="ARBA00023180"/>
    </source>
</evidence>
<comment type="subcellular location">
    <subcellularLocation>
        <location evidence="8">Cell membrane</location>
        <topology evidence="8">Single-pass type I membrane protein</topology>
    </subcellularLocation>
    <subcellularLocation>
        <location evidence="1">Membrane</location>
        <topology evidence="1">Single-pass type I membrane protein</topology>
    </subcellularLocation>
</comment>
<evidence type="ECO:0000313" key="10">
    <source>
        <dbReference type="EMBL" id="KAJ9596206.1"/>
    </source>
</evidence>
<keyword evidence="4 8" id="KW-0401">Integrin</keyword>
<evidence type="ECO:0000256" key="1">
    <source>
        <dbReference type="ARBA" id="ARBA00004479"/>
    </source>
</evidence>
<dbReference type="GO" id="GO:0016477">
    <property type="term" value="P:cell migration"/>
    <property type="evidence" value="ECO:0007669"/>
    <property type="project" value="TreeGrafter"/>
</dbReference>
<evidence type="ECO:0000313" key="11">
    <source>
        <dbReference type="Proteomes" id="UP001233999"/>
    </source>
</evidence>
<gene>
    <name evidence="10" type="ORF">L9F63_027172</name>
</gene>
<comment type="caution">
    <text evidence="10">The sequence shown here is derived from an EMBL/GenBank/DDBJ whole genome shotgun (WGS) entry which is preliminary data.</text>
</comment>
<organism evidence="10 11">
    <name type="scientific">Diploptera punctata</name>
    <name type="common">Pacific beetle cockroach</name>
    <dbReference type="NCBI Taxonomy" id="6984"/>
    <lineage>
        <taxon>Eukaryota</taxon>
        <taxon>Metazoa</taxon>
        <taxon>Ecdysozoa</taxon>
        <taxon>Arthropoda</taxon>
        <taxon>Hexapoda</taxon>
        <taxon>Insecta</taxon>
        <taxon>Pterygota</taxon>
        <taxon>Neoptera</taxon>
        <taxon>Polyneoptera</taxon>
        <taxon>Dictyoptera</taxon>
        <taxon>Blattodea</taxon>
        <taxon>Blaberoidea</taxon>
        <taxon>Blaberidae</taxon>
        <taxon>Diplopterinae</taxon>
        <taxon>Diploptera</taxon>
    </lineage>
</organism>
<evidence type="ECO:0000256" key="2">
    <source>
        <dbReference type="ARBA" id="ARBA00007449"/>
    </source>
</evidence>
<feature type="non-terminal residue" evidence="10">
    <location>
        <position position="1"/>
    </location>
</feature>
<keyword evidence="5" id="KW-0472">Membrane</keyword>
<dbReference type="SMART" id="SM00187">
    <property type="entry name" value="INB"/>
    <property type="match status" value="1"/>
</dbReference>
<dbReference type="Pfam" id="PF00362">
    <property type="entry name" value="Integrin_beta"/>
    <property type="match status" value="1"/>
</dbReference>
<dbReference type="EMBL" id="JASPKZ010002141">
    <property type="protein sequence ID" value="KAJ9596206.1"/>
    <property type="molecule type" value="Genomic_DNA"/>
</dbReference>
<dbReference type="InterPro" id="IPR002369">
    <property type="entry name" value="Integrin_bsu_VWA"/>
</dbReference>
<evidence type="ECO:0000259" key="9">
    <source>
        <dbReference type="SMART" id="SM00187"/>
    </source>
</evidence>
<keyword evidence="7" id="KW-0325">Glycoprotein</keyword>
<dbReference type="Proteomes" id="UP001233999">
    <property type="component" value="Unassembled WGS sequence"/>
</dbReference>
<evidence type="ECO:0000256" key="6">
    <source>
        <dbReference type="ARBA" id="ARBA00023157"/>
    </source>
</evidence>
<dbReference type="GO" id="GO:0005178">
    <property type="term" value="F:integrin binding"/>
    <property type="evidence" value="ECO:0007669"/>
    <property type="project" value="TreeGrafter"/>
</dbReference>
<dbReference type="AlphaFoldDB" id="A0AAD8ACP3"/>
<dbReference type="GO" id="GO:0005925">
    <property type="term" value="C:focal adhesion"/>
    <property type="evidence" value="ECO:0007669"/>
    <property type="project" value="TreeGrafter"/>
</dbReference>
<evidence type="ECO:0000256" key="8">
    <source>
        <dbReference type="RuleBase" id="RU000633"/>
    </source>
</evidence>
<reference evidence="10" key="2">
    <citation type="submission" date="2023-05" db="EMBL/GenBank/DDBJ databases">
        <authorList>
            <person name="Fouks B."/>
        </authorList>
    </citation>
    <scope>NUCLEOTIDE SEQUENCE</scope>
    <source>
        <strain evidence="10">Stay&amp;Tobe</strain>
        <tissue evidence="10">Testes</tissue>
    </source>
</reference>
<dbReference type="Gene3D" id="2.60.40.1510">
    <property type="entry name" value="ntegrin, alpha v. Chain A, domain 3"/>
    <property type="match status" value="1"/>
</dbReference>
<proteinExistence type="inferred from homology"/>
<dbReference type="SUPFAM" id="SSF53300">
    <property type="entry name" value="vWA-like"/>
    <property type="match status" value="1"/>
</dbReference>
<dbReference type="GO" id="GO:0008305">
    <property type="term" value="C:integrin complex"/>
    <property type="evidence" value="ECO:0007669"/>
    <property type="project" value="TreeGrafter"/>
</dbReference>
<dbReference type="PRINTS" id="PR01186">
    <property type="entry name" value="INTEGRINB"/>
</dbReference>
<evidence type="ECO:0000256" key="4">
    <source>
        <dbReference type="ARBA" id="ARBA00023037"/>
    </source>
</evidence>
<protein>
    <recommendedName>
        <fullName evidence="8">Integrin beta</fullName>
    </recommendedName>
</protein>
<dbReference type="GO" id="GO:0007229">
    <property type="term" value="P:integrin-mediated signaling pathway"/>
    <property type="evidence" value="ECO:0007669"/>
    <property type="project" value="UniProtKB-KW"/>
</dbReference>
<dbReference type="PANTHER" id="PTHR10082:SF60">
    <property type="entry name" value="INTEGRIN BETA-PS"/>
    <property type="match status" value="1"/>
</dbReference>
<feature type="domain" description="Integrin beta subunit VWA" evidence="9">
    <location>
        <begin position="2"/>
        <end position="161"/>
    </location>
</feature>
<dbReference type="Gene3D" id="3.40.50.410">
    <property type="entry name" value="von Willebrand factor, type A domain"/>
    <property type="match status" value="1"/>
</dbReference>
<keyword evidence="8" id="KW-0130">Cell adhesion</keyword>
<dbReference type="GO" id="GO:0098609">
    <property type="term" value="P:cell-cell adhesion"/>
    <property type="evidence" value="ECO:0007669"/>
    <property type="project" value="TreeGrafter"/>
</dbReference>
<comment type="similarity">
    <text evidence="2 8">Belongs to the integrin beta chain family.</text>
</comment>